<evidence type="ECO:0008006" key="3">
    <source>
        <dbReference type="Google" id="ProtNLM"/>
    </source>
</evidence>
<dbReference type="STRING" id="91928.A0A0D2B914"/>
<dbReference type="InterPro" id="IPR051828">
    <property type="entry name" value="HAD-like_hydrolase_domain"/>
</dbReference>
<dbReference type="GO" id="GO:0005634">
    <property type="term" value="C:nucleus"/>
    <property type="evidence" value="ECO:0007669"/>
    <property type="project" value="TreeGrafter"/>
</dbReference>
<name>A0A0D2B914_9EURO</name>
<dbReference type="Gene3D" id="1.10.150.720">
    <property type="entry name" value="Haloacid dehalogenase-like hydrolase"/>
    <property type="match status" value="1"/>
</dbReference>
<dbReference type="Pfam" id="PF00702">
    <property type="entry name" value="Hydrolase"/>
    <property type="match status" value="1"/>
</dbReference>
<dbReference type="RefSeq" id="XP_016235366.1">
    <property type="nucleotide sequence ID" value="XM_016379539.1"/>
</dbReference>
<keyword evidence="2" id="KW-1185">Reference proteome</keyword>
<dbReference type="InterPro" id="IPR023214">
    <property type="entry name" value="HAD_sf"/>
</dbReference>
<dbReference type="PANTHER" id="PTHR46191">
    <property type="match status" value="1"/>
</dbReference>
<evidence type="ECO:0000313" key="2">
    <source>
        <dbReference type="Proteomes" id="UP000053328"/>
    </source>
</evidence>
<dbReference type="EMBL" id="KN847495">
    <property type="protein sequence ID" value="KIW15150.1"/>
    <property type="molecule type" value="Genomic_DNA"/>
</dbReference>
<reference evidence="1 2" key="1">
    <citation type="submission" date="2015-01" db="EMBL/GenBank/DDBJ databases">
        <title>The Genome Sequence of Exophiala spinifera CBS89968.</title>
        <authorList>
            <consortium name="The Broad Institute Genomics Platform"/>
            <person name="Cuomo C."/>
            <person name="de Hoog S."/>
            <person name="Gorbushina A."/>
            <person name="Stielow B."/>
            <person name="Teixiera M."/>
            <person name="Abouelleil A."/>
            <person name="Chapman S.B."/>
            <person name="Priest M."/>
            <person name="Young S.K."/>
            <person name="Wortman J."/>
            <person name="Nusbaum C."/>
            <person name="Birren B."/>
        </authorList>
    </citation>
    <scope>NUCLEOTIDE SEQUENCE [LARGE SCALE GENOMIC DNA]</scope>
    <source>
        <strain evidence="1 2">CBS 89968</strain>
    </source>
</reference>
<sequence>MSLVQIYQTFFRSLRNPKRVPTFVVTLDALGTIYRFKHPVATQYVDLAHTCGLKASIDTDQLNDSFKEAFKHCYAVYPNYGKRQLESPKEWWTKVIHRAFGRFVDQDRLPENLASRMYDHFAGSNAYELYPDALPLFNTLRALKKDFSDPDGPLILAGVVTNSDPRASAVLQAVGLKVQAKPPKRYIGEALSNAWNDARLERIDGLFASDALTFSQYNDIDFLSTSYETDYEKPDPNAWTEGLKLVQTLPLVRKAVSFRGSPSANVLEYMHKTAQTVGYRAGEVMWLHIGDEYQKDYLGATAASLDALLLTRDNDGEMPHKSNVSAPDVPTISSLDTAAMIINLKARGFFQRVS</sequence>
<dbReference type="InterPro" id="IPR036412">
    <property type="entry name" value="HAD-like_sf"/>
</dbReference>
<dbReference type="Proteomes" id="UP000053328">
    <property type="component" value="Unassembled WGS sequence"/>
</dbReference>
<dbReference type="AlphaFoldDB" id="A0A0D2B914"/>
<accession>A0A0D2B914</accession>
<dbReference type="GeneID" id="27332278"/>
<dbReference type="HOGENOM" id="CLU_045011_8_0_1"/>
<evidence type="ECO:0000313" key="1">
    <source>
        <dbReference type="EMBL" id="KIW15150.1"/>
    </source>
</evidence>
<dbReference type="PANTHER" id="PTHR46191:SF2">
    <property type="entry name" value="HALOACID DEHALOGENASE-LIKE HYDROLASE DOMAIN-CONTAINING PROTEIN 3"/>
    <property type="match status" value="1"/>
</dbReference>
<dbReference type="OrthoDB" id="444127at2759"/>
<dbReference type="SUPFAM" id="SSF56784">
    <property type="entry name" value="HAD-like"/>
    <property type="match status" value="1"/>
</dbReference>
<proteinExistence type="predicted"/>
<dbReference type="VEuPathDB" id="FungiDB:PV08_05195"/>
<gene>
    <name evidence="1" type="ORF">PV08_05195</name>
</gene>
<protein>
    <recommendedName>
        <fullName evidence="3">Haloacid dehalogenase, type II</fullName>
    </recommendedName>
</protein>
<dbReference type="InterPro" id="IPR044924">
    <property type="entry name" value="HAD-SF_hydro_IA_REG-2-like_cap"/>
</dbReference>
<dbReference type="Gene3D" id="3.40.50.1000">
    <property type="entry name" value="HAD superfamily/HAD-like"/>
    <property type="match status" value="1"/>
</dbReference>
<organism evidence="1 2">
    <name type="scientific">Exophiala spinifera</name>
    <dbReference type="NCBI Taxonomy" id="91928"/>
    <lineage>
        <taxon>Eukaryota</taxon>
        <taxon>Fungi</taxon>
        <taxon>Dikarya</taxon>
        <taxon>Ascomycota</taxon>
        <taxon>Pezizomycotina</taxon>
        <taxon>Eurotiomycetes</taxon>
        <taxon>Chaetothyriomycetidae</taxon>
        <taxon>Chaetothyriales</taxon>
        <taxon>Herpotrichiellaceae</taxon>
        <taxon>Exophiala</taxon>
    </lineage>
</organism>